<accession>A0A6M1SV95</accession>
<dbReference type="RefSeq" id="WP_165266317.1">
    <property type="nucleotide sequence ID" value="NZ_JAALLS010000003.1"/>
</dbReference>
<dbReference type="AlphaFoldDB" id="A0A6M1SV95"/>
<name>A0A6M1SV95_9BACT</name>
<comment type="caution">
    <text evidence="1">The sequence shown here is derived from an EMBL/GenBank/DDBJ whole genome shotgun (WGS) entry which is preliminary data.</text>
</comment>
<dbReference type="InterPro" id="IPR012657">
    <property type="entry name" value="23S_rRNA-intervening_sequence"/>
</dbReference>
<keyword evidence="2" id="KW-1185">Reference proteome</keyword>
<dbReference type="NCBIfam" id="TIGR02436">
    <property type="entry name" value="four helix bundle protein"/>
    <property type="match status" value="1"/>
</dbReference>
<organism evidence="1 2">
    <name type="scientific">Fodinibius halophilus</name>
    <dbReference type="NCBI Taxonomy" id="1736908"/>
    <lineage>
        <taxon>Bacteria</taxon>
        <taxon>Pseudomonadati</taxon>
        <taxon>Balneolota</taxon>
        <taxon>Balneolia</taxon>
        <taxon>Balneolales</taxon>
        <taxon>Balneolaceae</taxon>
        <taxon>Fodinibius</taxon>
    </lineage>
</organism>
<dbReference type="EMBL" id="JAALLS010000003">
    <property type="protein sequence ID" value="NGP87506.1"/>
    <property type="molecule type" value="Genomic_DNA"/>
</dbReference>
<gene>
    <name evidence="1" type="ORF">G3569_03995</name>
</gene>
<dbReference type="SUPFAM" id="SSF158446">
    <property type="entry name" value="IVS-encoded protein-like"/>
    <property type="match status" value="1"/>
</dbReference>
<dbReference type="Pfam" id="PF05635">
    <property type="entry name" value="23S_rRNA_IVP"/>
    <property type="match status" value="1"/>
</dbReference>
<dbReference type="PANTHER" id="PTHR38471:SF2">
    <property type="entry name" value="FOUR HELIX BUNDLE PROTEIN"/>
    <property type="match status" value="1"/>
</dbReference>
<dbReference type="PANTHER" id="PTHR38471">
    <property type="entry name" value="FOUR HELIX BUNDLE PROTEIN"/>
    <property type="match status" value="1"/>
</dbReference>
<proteinExistence type="predicted"/>
<sequence>MKKENIVRDKSYQFSLRVIQLSRTLIKNEHEYVISKQILKSGTSIGANIEEAIGAQSRRDFKAKLSISYKEARETHYWLRLIRDSKLIKPELANSLIENCDELLKILGSIIKTLKNPHS</sequence>
<dbReference type="Proteomes" id="UP000479132">
    <property type="component" value="Unassembled WGS sequence"/>
</dbReference>
<dbReference type="InterPro" id="IPR036583">
    <property type="entry name" value="23S_rRNA_IVS_sf"/>
</dbReference>
<evidence type="ECO:0000313" key="2">
    <source>
        <dbReference type="Proteomes" id="UP000479132"/>
    </source>
</evidence>
<reference evidence="1 2" key="1">
    <citation type="submission" date="2020-02" db="EMBL/GenBank/DDBJ databases">
        <title>Aliifodinibius halophilus 2W32, complete genome.</title>
        <authorList>
            <person name="Li Y."/>
            <person name="Wu S."/>
        </authorList>
    </citation>
    <scope>NUCLEOTIDE SEQUENCE [LARGE SCALE GENOMIC DNA]</scope>
    <source>
        <strain evidence="1 2">2W32</strain>
    </source>
</reference>
<protein>
    <submittedName>
        <fullName evidence="1">Four helix bundle protein</fullName>
    </submittedName>
</protein>
<evidence type="ECO:0000313" key="1">
    <source>
        <dbReference type="EMBL" id="NGP87506.1"/>
    </source>
</evidence>
<dbReference type="Gene3D" id="1.20.1440.60">
    <property type="entry name" value="23S rRNA-intervening sequence"/>
    <property type="match status" value="1"/>
</dbReference>
<dbReference type="PIRSF" id="PIRSF035652">
    <property type="entry name" value="CHP02436"/>
    <property type="match status" value="1"/>
</dbReference>